<proteinExistence type="predicted"/>
<accession>A0A8J3UGN3</accession>
<evidence type="ECO:0000313" key="2">
    <source>
        <dbReference type="Proteomes" id="UP000622547"/>
    </source>
</evidence>
<comment type="caution">
    <text evidence="1">The sequence shown here is derived from an EMBL/GenBank/DDBJ whole genome shotgun (WGS) entry which is preliminary data.</text>
</comment>
<keyword evidence="2" id="KW-1185">Reference proteome</keyword>
<protein>
    <submittedName>
        <fullName evidence="1">Uncharacterized protein</fullName>
    </submittedName>
</protein>
<evidence type="ECO:0000313" key="1">
    <source>
        <dbReference type="EMBL" id="GII42946.1"/>
    </source>
</evidence>
<dbReference type="RefSeq" id="WP_204078358.1">
    <property type="nucleotide sequence ID" value="NZ_BAABHI010000061.1"/>
</dbReference>
<dbReference type="EMBL" id="BOOP01000048">
    <property type="protein sequence ID" value="GII42946.1"/>
    <property type="molecule type" value="Genomic_DNA"/>
</dbReference>
<name>A0A8J3UGN3_9ACTN</name>
<dbReference type="Proteomes" id="UP000622547">
    <property type="component" value="Unassembled WGS sequence"/>
</dbReference>
<gene>
    <name evidence="1" type="ORF">Pph01_79490</name>
</gene>
<reference evidence="1 2" key="1">
    <citation type="submission" date="2021-01" db="EMBL/GenBank/DDBJ databases">
        <title>Whole genome shotgun sequence of Planotetraspora phitsanulokensis NBRC 104273.</title>
        <authorList>
            <person name="Komaki H."/>
            <person name="Tamura T."/>
        </authorList>
    </citation>
    <scope>NUCLEOTIDE SEQUENCE [LARGE SCALE GENOMIC DNA]</scope>
    <source>
        <strain evidence="1 2">NBRC 104273</strain>
    </source>
</reference>
<dbReference type="AlphaFoldDB" id="A0A8J3UGN3"/>
<organism evidence="1 2">
    <name type="scientific">Planotetraspora phitsanulokensis</name>
    <dbReference type="NCBI Taxonomy" id="575192"/>
    <lineage>
        <taxon>Bacteria</taxon>
        <taxon>Bacillati</taxon>
        <taxon>Actinomycetota</taxon>
        <taxon>Actinomycetes</taxon>
        <taxon>Streptosporangiales</taxon>
        <taxon>Streptosporangiaceae</taxon>
        <taxon>Planotetraspora</taxon>
    </lineage>
</organism>
<sequence>MSEPVEVMEHLRAAAWAVAAPFFPHWEHRNDDVIKLREVSRWDLRITVARAGDPDDNAETLWEGGSISEFYARVLREIEA</sequence>